<proteinExistence type="predicted"/>
<feature type="region of interest" description="Disordered" evidence="1">
    <location>
        <begin position="1"/>
        <end position="27"/>
    </location>
</feature>
<sequence>MMAKSSCSAGAMTPSLSLPRYRKPGVPGLRIDAEVGNSRLRMGEGTLTIGVSKIPTKRGICSLSREAGEGWGGG</sequence>
<evidence type="ECO:0000256" key="1">
    <source>
        <dbReference type="SAM" id="MobiDB-lite"/>
    </source>
</evidence>
<reference evidence="2 3" key="1">
    <citation type="submission" date="2018-08" db="EMBL/GenBank/DDBJ databases">
        <title>Genome sequence of Methylocystis hirsuta CSC1, a methanotroph able to accumulate PHAs.</title>
        <authorList>
            <person name="Bordel S."/>
            <person name="Rodriguez E."/>
            <person name="Gancedo J."/>
            <person name="Munoz R."/>
        </authorList>
    </citation>
    <scope>NUCLEOTIDE SEQUENCE [LARGE SCALE GENOMIC DNA]</scope>
    <source>
        <strain evidence="2 3">CSC1</strain>
    </source>
</reference>
<name>A0A3M9XRG7_9HYPH</name>
<dbReference type="AlphaFoldDB" id="A0A3M9XRG7"/>
<comment type="caution">
    <text evidence="2">The sequence shown here is derived from an EMBL/GenBank/DDBJ whole genome shotgun (WGS) entry which is preliminary data.</text>
</comment>
<organism evidence="2 3">
    <name type="scientific">Methylocystis hirsuta</name>
    <dbReference type="NCBI Taxonomy" id="369798"/>
    <lineage>
        <taxon>Bacteria</taxon>
        <taxon>Pseudomonadati</taxon>
        <taxon>Pseudomonadota</taxon>
        <taxon>Alphaproteobacteria</taxon>
        <taxon>Hyphomicrobiales</taxon>
        <taxon>Methylocystaceae</taxon>
        <taxon>Methylocystis</taxon>
    </lineage>
</organism>
<protein>
    <submittedName>
        <fullName evidence="2">Uncharacterized protein</fullName>
    </submittedName>
</protein>
<keyword evidence="3" id="KW-1185">Reference proteome</keyword>
<dbReference type="EMBL" id="QWDD01000001">
    <property type="protein sequence ID" value="RNJ49698.1"/>
    <property type="molecule type" value="Genomic_DNA"/>
</dbReference>
<evidence type="ECO:0000313" key="3">
    <source>
        <dbReference type="Proteomes" id="UP000268623"/>
    </source>
</evidence>
<gene>
    <name evidence="2" type="ORF">D1O30_08880</name>
</gene>
<accession>A0A3M9XRG7</accession>
<dbReference type="Proteomes" id="UP000268623">
    <property type="component" value="Unassembled WGS sequence"/>
</dbReference>
<evidence type="ECO:0000313" key="2">
    <source>
        <dbReference type="EMBL" id="RNJ49698.1"/>
    </source>
</evidence>